<accession>A0AAE0IIK6</accession>
<evidence type="ECO:0000313" key="1">
    <source>
        <dbReference type="EMBL" id="KAK3325736.1"/>
    </source>
</evidence>
<proteinExistence type="predicted"/>
<dbReference type="AlphaFoldDB" id="A0AAE0IIK6"/>
<sequence length="227" mass="24425">MAGQSNFRQTSRSLSVTSERKGAGNAVRPLYMYVCGWLLEEPEHDFPWERRWASDGARQDKQPEAVVIDAVRGEPSLEEWTCRSLSMGFDRFCQPGTENGLWGQLTTTASNSQATSECLGQQQTCPLNGRLPGPLSLSHCSMETCRSGGLTDGQPQGLSSSQTKPFAVTAAISAANGHGVISLKGRGEIRLAQPGPFLGVRPAGSRLARSDYCKCAKSVPPVNPGKR</sequence>
<keyword evidence="2" id="KW-1185">Reference proteome</keyword>
<organism evidence="1 2">
    <name type="scientific">Apodospora peruviana</name>
    <dbReference type="NCBI Taxonomy" id="516989"/>
    <lineage>
        <taxon>Eukaryota</taxon>
        <taxon>Fungi</taxon>
        <taxon>Dikarya</taxon>
        <taxon>Ascomycota</taxon>
        <taxon>Pezizomycotina</taxon>
        <taxon>Sordariomycetes</taxon>
        <taxon>Sordariomycetidae</taxon>
        <taxon>Sordariales</taxon>
        <taxon>Lasiosphaeriaceae</taxon>
        <taxon>Apodospora</taxon>
    </lineage>
</organism>
<gene>
    <name evidence="1" type="ORF">B0H66DRAFT_136660</name>
</gene>
<protein>
    <submittedName>
        <fullName evidence="1">Uncharacterized protein</fullName>
    </submittedName>
</protein>
<evidence type="ECO:0000313" key="2">
    <source>
        <dbReference type="Proteomes" id="UP001283341"/>
    </source>
</evidence>
<dbReference type="EMBL" id="JAUEDM010000002">
    <property type="protein sequence ID" value="KAK3325736.1"/>
    <property type="molecule type" value="Genomic_DNA"/>
</dbReference>
<dbReference type="Proteomes" id="UP001283341">
    <property type="component" value="Unassembled WGS sequence"/>
</dbReference>
<comment type="caution">
    <text evidence="1">The sequence shown here is derived from an EMBL/GenBank/DDBJ whole genome shotgun (WGS) entry which is preliminary data.</text>
</comment>
<reference evidence="1" key="1">
    <citation type="journal article" date="2023" name="Mol. Phylogenet. Evol.">
        <title>Genome-scale phylogeny and comparative genomics of the fungal order Sordariales.</title>
        <authorList>
            <person name="Hensen N."/>
            <person name="Bonometti L."/>
            <person name="Westerberg I."/>
            <person name="Brannstrom I.O."/>
            <person name="Guillou S."/>
            <person name="Cros-Aarteil S."/>
            <person name="Calhoun S."/>
            <person name="Haridas S."/>
            <person name="Kuo A."/>
            <person name="Mondo S."/>
            <person name="Pangilinan J."/>
            <person name="Riley R."/>
            <person name="LaButti K."/>
            <person name="Andreopoulos B."/>
            <person name="Lipzen A."/>
            <person name="Chen C."/>
            <person name="Yan M."/>
            <person name="Daum C."/>
            <person name="Ng V."/>
            <person name="Clum A."/>
            <person name="Steindorff A."/>
            <person name="Ohm R.A."/>
            <person name="Martin F."/>
            <person name="Silar P."/>
            <person name="Natvig D.O."/>
            <person name="Lalanne C."/>
            <person name="Gautier V."/>
            <person name="Ament-Velasquez S.L."/>
            <person name="Kruys A."/>
            <person name="Hutchinson M.I."/>
            <person name="Powell A.J."/>
            <person name="Barry K."/>
            <person name="Miller A.N."/>
            <person name="Grigoriev I.V."/>
            <person name="Debuchy R."/>
            <person name="Gladieux P."/>
            <person name="Hiltunen Thoren M."/>
            <person name="Johannesson H."/>
        </authorList>
    </citation>
    <scope>NUCLEOTIDE SEQUENCE</scope>
    <source>
        <strain evidence="1">CBS 118394</strain>
    </source>
</reference>
<reference evidence="1" key="2">
    <citation type="submission" date="2023-06" db="EMBL/GenBank/DDBJ databases">
        <authorList>
            <consortium name="Lawrence Berkeley National Laboratory"/>
            <person name="Haridas S."/>
            <person name="Hensen N."/>
            <person name="Bonometti L."/>
            <person name="Westerberg I."/>
            <person name="Brannstrom I.O."/>
            <person name="Guillou S."/>
            <person name="Cros-Aarteil S."/>
            <person name="Calhoun S."/>
            <person name="Kuo A."/>
            <person name="Mondo S."/>
            <person name="Pangilinan J."/>
            <person name="Riley R."/>
            <person name="Labutti K."/>
            <person name="Andreopoulos B."/>
            <person name="Lipzen A."/>
            <person name="Chen C."/>
            <person name="Yanf M."/>
            <person name="Daum C."/>
            <person name="Ng V."/>
            <person name="Clum A."/>
            <person name="Steindorff A."/>
            <person name="Ohm R."/>
            <person name="Martin F."/>
            <person name="Silar P."/>
            <person name="Natvig D."/>
            <person name="Lalanne C."/>
            <person name="Gautier V."/>
            <person name="Ament-Velasquez S.L."/>
            <person name="Kruys A."/>
            <person name="Hutchinson M.I."/>
            <person name="Powell A.J."/>
            <person name="Barry K."/>
            <person name="Miller A.N."/>
            <person name="Grigoriev I.V."/>
            <person name="Debuchy R."/>
            <person name="Gladieux P."/>
            <person name="Thoren M.H."/>
            <person name="Johannesson H."/>
        </authorList>
    </citation>
    <scope>NUCLEOTIDE SEQUENCE</scope>
    <source>
        <strain evidence="1">CBS 118394</strain>
    </source>
</reference>
<name>A0AAE0IIK6_9PEZI</name>